<dbReference type="GO" id="GO:0140300">
    <property type="term" value="P:serine import into mitochondrion"/>
    <property type="evidence" value="ECO:0007669"/>
    <property type="project" value="TreeGrafter"/>
</dbReference>
<evidence type="ECO:0000256" key="1">
    <source>
        <dbReference type="ARBA" id="ARBA00004225"/>
    </source>
</evidence>
<dbReference type="EMBL" id="KQ981768">
    <property type="protein sequence ID" value="KYN35846.1"/>
    <property type="molecule type" value="Genomic_DNA"/>
</dbReference>
<evidence type="ECO:0000256" key="3">
    <source>
        <dbReference type="ARBA" id="ARBA00022448"/>
    </source>
</evidence>
<keyword evidence="6 9" id="KW-1133">Transmembrane helix</keyword>
<dbReference type="GO" id="GO:0015075">
    <property type="term" value="F:monoatomic ion transmembrane transporter activity"/>
    <property type="evidence" value="ECO:0007669"/>
    <property type="project" value="InterPro"/>
</dbReference>
<sequence>QITRETLVGLTMKWKDGNLGDKADESRIDVDNPLWSQDTYLGRWMHYNFISDCRTILVPENKLWEAKKLCEDYKAGKEPEGIQREDIIYAKKLRDGAFHPDNGEFMHVIGRMSFQLPASVALTAAMLTFYKSAFSVITCQLVNQSFNAFVNYTNRNVMSDDPQDTDVIHQAFMLATAASCAAALGFRKLFFGRGVLFTRFVPFCAVAVGNMVNLPIMRHQEIARGVPIFAKNSDEVFIMKSQVAAVKGISECVLTRIIMAAPGMLMIPVITQRIQSYCFYQFHPWITFPVEIGLCTLCLLVMIPSALAIFPQKNSMNPELLKIYPEEYEIFREKMGQRKHPNKVYYNKGL</sequence>
<reference evidence="10 11" key="1">
    <citation type="submission" date="2016-03" db="EMBL/GenBank/DDBJ databases">
        <title>Trachymyrmex septentrionalis WGS genome.</title>
        <authorList>
            <person name="Nygaard S."/>
            <person name="Hu H."/>
            <person name="Boomsma J."/>
            <person name="Zhang G."/>
        </authorList>
    </citation>
    <scope>NUCLEOTIDE SEQUENCE [LARGE SCALE GENOMIC DNA]</scope>
    <source>
        <strain evidence="10">Tsep2-gDNA-1</strain>
        <tissue evidence="10">Whole body</tissue>
    </source>
</reference>
<evidence type="ECO:0000256" key="5">
    <source>
        <dbReference type="ARBA" id="ARBA00022970"/>
    </source>
</evidence>
<dbReference type="GO" id="GO:0005743">
    <property type="term" value="C:mitochondrial inner membrane"/>
    <property type="evidence" value="ECO:0007669"/>
    <property type="project" value="TreeGrafter"/>
</dbReference>
<dbReference type="Proteomes" id="UP000078541">
    <property type="component" value="Unassembled WGS sequence"/>
</dbReference>
<keyword evidence="11" id="KW-1185">Reference proteome</keyword>
<keyword evidence="3" id="KW-0813">Transport</keyword>
<evidence type="ECO:0000256" key="7">
    <source>
        <dbReference type="ARBA" id="ARBA00023128"/>
    </source>
</evidence>
<feature type="non-terminal residue" evidence="10">
    <location>
        <position position="1"/>
    </location>
</feature>
<dbReference type="PANTHER" id="PTHR11153:SF14">
    <property type="entry name" value="SIDEROFLEXIN-2"/>
    <property type="match status" value="1"/>
</dbReference>
<accession>A0A195F634</accession>
<evidence type="ECO:0000256" key="8">
    <source>
        <dbReference type="ARBA" id="ARBA00023136"/>
    </source>
</evidence>
<dbReference type="STRING" id="34720.A0A195F634"/>
<evidence type="ECO:0000256" key="2">
    <source>
        <dbReference type="ARBA" id="ARBA00005974"/>
    </source>
</evidence>
<organism evidence="10 11">
    <name type="scientific">Trachymyrmex septentrionalis</name>
    <dbReference type="NCBI Taxonomy" id="34720"/>
    <lineage>
        <taxon>Eukaryota</taxon>
        <taxon>Metazoa</taxon>
        <taxon>Ecdysozoa</taxon>
        <taxon>Arthropoda</taxon>
        <taxon>Hexapoda</taxon>
        <taxon>Insecta</taxon>
        <taxon>Pterygota</taxon>
        <taxon>Neoptera</taxon>
        <taxon>Endopterygota</taxon>
        <taxon>Hymenoptera</taxon>
        <taxon>Apocrita</taxon>
        <taxon>Aculeata</taxon>
        <taxon>Formicoidea</taxon>
        <taxon>Formicidae</taxon>
        <taxon>Myrmicinae</taxon>
        <taxon>Trachymyrmex</taxon>
    </lineage>
</organism>
<evidence type="ECO:0000256" key="4">
    <source>
        <dbReference type="ARBA" id="ARBA00022692"/>
    </source>
</evidence>
<gene>
    <name evidence="10" type="ORF">ALC56_09637</name>
</gene>
<keyword evidence="5" id="KW-0029">Amino-acid transport</keyword>
<comment type="subcellular location">
    <subcellularLocation>
        <location evidence="1">Mitochondrion membrane</location>
        <topology evidence="1">Multi-pass membrane protein</topology>
    </subcellularLocation>
</comment>
<evidence type="ECO:0000256" key="9">
    <source>
        <dbReference type="SAM" id="Phobius"/>
    </source>
</evidence>
<keyword evidence="7" id="KW-0496">Mitochondrion</keyword>
<protein>
    <submittedName>
        <fullName evidence="10">Sideroflexin-1</fullName>
    </submittedName>
</protein>
<evidence type="ECO:0000313" key="10">
    <source>
        <dbReference type="EMBL" id="KYN35846.1"/>
    </source>
</evidence>
<proteinExistence type="inferred from homology"/>
<keyword evidence="8 9" id="KW-0472">Membrane</keyword>
<name>A0A195F634_9HYME</name>
<dbReference type="InterPro" id="IPR004686">
    <property type="entry name" value="Mtc"/>
</dbReference>
<evidence type="ECO:0000313" key="11">
    <source>
        <dbReference type="Proteomes" id="UP000078541"/>
    </source>
</evidence>
<feature type="transmembrane region" description="Helical" evidence="9">
    <location>
        <begin position="285"/>
        <end position="310"/>
    </location>
</feature>
<dbReference type="AlphaFoldDB" id="A0A195F634"/>
<comment type="similarity">
    <text evidence="2">Belongs to the sideroflexin family.</text>
</comment>
<keyword evidence="4 9" id="KW-0812">Transmembrane</keyword>
<dbReference type="Pfam" id="PF03820">
    <property type="entry name" value="SFXNs"/>
    <property type="match status" value="1"/>
</dbReference>
<dbReference type="PANTHER" id="PTHR11153">
    <property type="entry name" value="SIDEROFLEXIN"/>
    <property type="match status" value="1"/>
</dbReference>
<evidence type="ECO:0000256" key="6">
    <source>
        <dbReference type="ARBA" id="ARBA00022989"/>
    </source>
</evidence>